<dbReference type="Proteomes" id="UP000813637">
    <property type="component" value="Unassembled WGS sequence"/>
</dbReference>
<sequence length="88" mass="10264">MDLTINNLEKCFYEASQKDKKYVGVKIQMAGFKKPEIIINENANFDKKFDYYKKAYNENLTLKTFDGIKIVGFTYGNSFEEIEKDLLG</sequence>
<gene>
    <name evidence="1" type="ORF">G8S53_02930</name>
</gene>
<dbReference type="EMBL" id="JAAMYB010000001">
    <property type="protein sequence ID" value="MCD3194242.1"/>
    <property type="molecule type" value="Genomic_DNA"/>
</dbReference>
<evidence type="ECO:0000313" key="1">
    <source>
        <dbReference type="EMBL" id="MCD3194242.1"/>
    </source>
</evidence>
<organism evidence="1 2">
    <name type="scientific">Clostridium botulinum C</name>
    <dbReference type="NCBI Taxonomy" id="36828"/>
    <lineage>
        <taxon>Bacteria</taxon>
        <taxon>Bacillati</taxon>
        <taxon>Bacillota</taxon>
        <taxon>Clostridia</taxon>
        <taxon>Eubacteriales</taxon>
        <taxon>Clostridiaceae</taxon>
        <taxon>Clostridium</taxon>
    </lineage>
</organism>
<proteinExistence type="predicted"/>
<protein>
    <submittedName>
        <fullName evidence="1">Uncharacterized protein</fullName>
    </submittedName>
</protein>
<evidence type="ECO:0000313" key="2">
    <source>
        <dbReference type="Proteomes" id="UP000813637"/>
    </source>
</evidence>
<dbReference type="RefSeq" id="WP_003382599.1">
    <property type="nucleotide sequence ID" value="NZ_JAAMYB010000001.1"/>
</dbReference>
<comment type="caution">
    <text evidence="1">The sequence shown here is derived from an EMBL/GenBank/DDBJ whole genome shotgun (WGS) entry which is preliminary data.</text>
</comment>
<reference evidence="1" key="1">
    <citation type="submission" date="2020-02" db="EMBL/GenBank/DDBJ databases">
        <authorList>
            <person name="Fillo S."/>
            <person name="Giordani F."/>
            <person name="Tonon E."/>
            <person name="Drigo I."/>
            <person name="Anselmo A."/>
            <person name="Fortunato A."/>
            <person name="Bano L."/>
            <person name="Lista F."/>
        </authorList>
    </citation>
    <scope>NUCLEOTIDE SEQUENCE</scope>
    <source>
        <strain evidence="1">IZSVe-TV_9877_3_12</strain>
    </source>
</reference>
<accession>A0A9Q3V7Q5</accession>
<dbReference type="AlphaFoldDB" id="A0A9Q3V7Q5"/>
<reference evidence="1" key="2">
    <citation type="journal article" date="2021" name="Microorganisms">
        <title>Extensive Genome Exploration of Clostridium botulinum Group III Field Strains.</title>
        <authorList>
            <person name="Fillo S."/>
            <person name="Giordani F."/>
            <person name="Tonon E."/>
            <person name="Drigo I."/>
            <person name="Anselmo A."/>
            <person name="Fortunato A."/>
            <person name="Lista F."/>
            <person name="Bano L."/>
        </authorList>
    </citation>
    <scope>NUCLEOTIDE SEQUENCE</scope>
    <source>
        <strain evidence="1">IZSVe-TV_9877_3_12</strain>
    </source>
</reference>
<name>A0A9Q3V7Q5_CLOBO</name>